<keyword evidence="2 4" id="KW-0238">DNA-binding</keyword>
<evidence type="ECO:0000256" key="5">
    <source>
        <dbReference type="SAM" id="MobiDB-lite"/>
    </source>
</evidence>
<feature type="compositionally biased region" description="Gly residues" evidence="5">
    <location>
        <begin position="186"/>
        <end position="197"/>
    </location>
</feature>
<dbReference type="SUPFAM" id="SSF46689">
    <property type="entry name" value="Homeodomain-like"/>
    <property type="match status" value="1"/>
</dbReference>
<feature type="domain" description="HTH tetR-type" evidence="6">
    <location>
        <begin position="17"/>
        <end position="77"/>
    </location>
</feature>
<feature type="region of interest" description="Disordered" evidence="5">
    <location>
        <begin position="179"/>
        <end position="199"/>
    </location>
</feature>
<evidence type="ECO:0000256" key="2">
    <source>
        <dbReference type="ARBA" id="ARBA00023125"/>
    </source>
</evidence>
<evidence type="ECO:0000256" key="4">
    <source>
        <dbReference type="PROSITE-ProRule" id="PRU00335"/>
    </source>
</evidence>
<keyword evidence="8" id="KW-1185">Reference proteome</keyword>
<organism evidence="7 8">
    <name type="scientific">Streptomyces laurentii</name>
    <dbReference type="NCBI Taxonomy" id="39478"/>
    <lineage>
        <taxon>Bacteria</taxon>
        <taxon>Bacillati</taxon>
        <taxon>Actinomycetota</taxon>
        <taxon>Actinomycetes</taxon>
        <taxon>Kitasatosporales</taxon>
        <taxon>Streptomycetaceae</taxon>
        <taxon>Streptomyces</taxon>
    </lineage>
</organism>
<dbReference type="PROSITE" id="PS50977">
    <property type="entry name" value="HTH_TETR_2"/>
    <property type="match status" value="1"/>
</dbReference>
<dbReference type="GO" id="GO:0003700">
    <property type="term" value="F:DNA-binding transcription factor activity"/>
    <property type="evidence" value="ECO:0007669"/>
    <property type="project" value="TreeGrafter"/>
</dbReference>
<proteinExistence type="predicted"/>
<dbReference type="InterPro" id="IPR009057">
    <property type="entry name" value="Homeodomain-like_sf"/>
</dbReference>
<dbReference type="InterPro" id="IPR050109">
    <property type="entry name" value="HTH-type_TetR-like_transc_reg"/>
</dbReference>
<reference evidence="7 8" key="1">
    <citation type="journal article" date="2016" name="Genome Announc.">
        <title>Complete Genome Sequence of Thiostrepton-Producing Streptomyces laurentii ATCC 31255.</title>
        <authorList>
            <person name="Doi K."/>
            <person name="Fujino Y."/>
            <person name="Nagayoshi Y."/>
            <person name="Ohshima T."/>
            <person name="Ogata S."/>
        </authorList>
    </citation>
    <scope>NUCLEOTIDE SEQUENCE [LARGE SCALE GENOMIC DNA]</scope>
    <source>
        <strain evidence="7 8">ATCC 31255</strain>
    </source>
</reference>
<name>A0A160NSE7_STRLU</name>
<dbReference type="GO" id="GO:0000976">
    <property type="term" value="F:transcription cis-regulatory region binding"/>
    <property type="evidence" value="ECO:0007669"/>
    <property type="project" value="TreeGrafter"/>
</dbReference>
<evidence type="ECO:0000313" key="7">
    <source>
        <dbReference type="EMBL" id="BAU81257.1"/>
    </source>
</evidence>
<dbReference type="Pfam" id="PF00440">
    <property type="entry name" value="TetR_N"/>
    <property type="match status" value="1"/>
</dbReference>
<feature type="DNA-binding region" description="H-T-H motif" evidence="4">
    <location>
        <begin position="40"/>
        <end position="59"/>
    </location>
</feature>
<keyword evidence="3" id="KW-0804">Transcription</keyword>
<accession>A0A160NSE7</accession>
<dbReference type="Proteomes" id="UP000217676">
    <property type="component" value="Chromosome"/>
</dbReference>
<dbReference type="PANTHER" id="PTHR30055:SF234">
    <property type="entry name" value="HTH-TYPE TRANSCRIPTIONAL REGULATOR BETI"/>
    <property type="match status" value="1"/>
</dbReference>
<evidence type="ECO:0000256" key="3">
    <source>
        <dbReference type="ARBA" id="ARBA00023163"/>
    </source>
</evidence>
<gene>
    <name evidence="7" type="ORF">SLA_0302</name>
</gene>
<sequence length="216" mass="23252">MANSSSTRGTSLDPRARRTRALLRAAVLDLSTEKDLDSITMSDIAQRAEVNRATVYLHYKDREDLLLDATESTMEGVVEAARACRLSVDTHALPDATPTHLISLFAQVDQHRAVYRQMLGEDGSARCATRLEHLLAQAWFEQLTAEPPGSPHETALQVRAHFLSGAVLAVIGRWTRGDFDGEGEDGGGGGGGNGNGNGMSVAEVADLTWALIRGQK</sequence>
<evidence type="ECO:0000256" key="1">
    <source>
        <dbReference type="ARBA" id="ARBA00023015"/>
    </source>
</evidence>
<dbReference type="InterPro" id="IPR001647">
    <property type="entry name" value="HTH_TetR"/>
</dbReference>
<dbReference type="Gene3D" id="1.10.357.10">
    <property type="entry name" value="Tetracycline Repressor, domain 2"/>
    <property type="match status" value="1"/>
</dbReference>
<evidence type="ECO:0000313" key="8">
    <source>
        <dbReference type="Proteomes" id="UP000217676"/>
    </source>
</evidence>
<dbReference type="PANTHER" id="PTHR30055">
    <property type="entry name" value="HTH-TYPE TRANSCRIPTIONAL REGULATOR RUTR"/>
    <property type="match status" value="1"/>
</dbReference>
<dbReference type="AlphaFoldDB" id="A0A160NSE7"/>
<dbReference type="EMBL" id="AP017424">
    <property type="protein sequence ID" value="BAU81257.1"/>
    <property type="molecule type" value="Genomic_DNA"/>
</dbReference>
<dbReference type="KEGG" id="slau:SLA_0302"/>
<protein>
    <submittedName>
        <fullName evidence="7">AsuR2 protein</fullName>
    </submittedName>
</protein>
<keyword evidence="1" id="KW-0805">Transcription regulation</keyword>
<evidence type="ECO:0000259" key="6">
    <source>
        <dbReference type="PROSITE" id="PS50977"/>
    </source>
</evidence>